<dbReference type="RefSeq" id="WP_131584111.1">
    <property type="nucleotide sequence ID" value="NZ_SJZJ01000017.1"/>
</dbReference>
<evidence type="ECO:0000256" key="3">
    <source>
        <dbReference type="ARBA" id="ARBA00010756"/>
    </source>
</evidence>
<dbReference type="Pfam" id="PF21478">
    <property type="entry name" value="GcvP2_C"/>
    <property type="match status" value="1"/>
</dbReference>
<dbReference type="GO" id="GO:0005829">
    <property type="term" value="C:cytosol"/>
    <property type="evidence" value="ECO:0007669"/>
    <property type="project" value="TreeGrafter"/>
</dbReference>
<dbReference type="EC" id="1.4.4.2" evidence="8"/>
<feature type="modified residue" description="N6-(pyridoxal phosphate)lysine" evidence="8 9">
    <location>
        <position position="722"/>
    </location>
</feature>
<dbReference type="InterPro" id="IPR049315">
    <property type="entry name" value="GDC-P_N"/>
</dbReference>
<feature type="domain" description="Glycine cleavage system P-protein N-terminal" evidence="10">
    <location>
        <begin position="26"/>
        <end position="454"/>
    </location>
</feature>
<dbReference type="EMBL" id="SJZJ01000017">
    <property type="protein sequence ID" value="TCJ23400.1"/>
    <property type="molecule type" value="Genomic_DNA"/>
</dbReference>
<keyword evidence="13" id="KW-1185">Reference proteome</keyword>
<dbReference type="HAMAP" id="MF_00711">
    <property type="entry name" value="GcvP"/>
    <property type="match status" value="1"/>
</dbReference>
<comment type="similarity">
    <text evidence="3 8">Belongs to the GcvP family.</text>
</comment>
<dbReference type="GO" id="GO:0016594">
    <property type="term" value="F:glycine binding"/>
    <property type="evidence" value="ECO:0007669"/>
    <property type="project" value="TreeGrafter"/>
</dbReference>
<evidence type="ECO:0000256" key="9">
    <source>
        <dbReference type="PIRSR" id="PIRSR603437-50"/>
    </source>
</evidence>
<dbReference type="CDD" id="cd00613">
    <property type="entry name" value="GDC-P"/>
    <property type="match status" value="1"/>
</dbReference>
<sequence length="973" mass="102406">MEIALPKPDGGQPTLHDLDAALPFVDRHIGLSPSDIESMLATLGHESLEGLMDAAVPVGIRPAADLSLPPAMTESQVGALARELAGQNFPGEPLIGLGYHATITPPVIRRNVLEDPSWYTAYTPYQPEISQGRLEALINFQTMIGDLAGLPVANSSLLDEGTAAAEAMTLVRRANRKAEGPFVVDADALPQTIDVVRTRAEAMGIEVVVADLSQGMPAELVGVTICGTLIQYPGASGRVLDPRAVIEATHAQGGLAVVAADLLALTLLEAPGALGADVVVGSSQRFGVPLFYGGPHAGYMAVAKGLERHMPGRLVGVSIDSEGRPAYRLALGTREQHIRREKATSNICTAQVLLAITASMYAVYHGPAGLTAIATRTHRYAAVIAAGLKALGYTLGSESFFDTLTVAAPGRAAAIVASARAAGLHLRLVDADTVGLSTSETTTHETVEKVLASFGPTVEGTTSLDLDELDRITPDALPAELGRATAFLTHEVFHTHRSETQMLRYLARLSGRDYALDKGMIPLGSCTMKLNATTEMEPISLPGFADLHPFVPAEDAAGYHQLVAELEGWLAEVTGYAAVSIQPNAGSQGELAGLLAIRAYHLANGDTHRDVCLMPASAHGTNAASAVMAGMRVVVVKSNDDGTVDLDDLQAQCDAHSNDLAAIMVTYPSTHGVYEEGITQLCKIVHSHGGQVYVDGANLNALLGHARPGEFGGDVSHLNLHKTFCIPHGGGGPGVGPVAVGAHLAPYLPTHAQHPLPEKRSGIGPISAAPYGSAGILPISWAYVRLMGAAGLTKATAAAVLSANYVAARLEEHYPVLYKGENGLVAHECILDLRGISKESGVTVDDVAKRLIDYGFHAPTMSFPVAGTLMVEPTESEDLAELERFIDAMIAIRGEIAKVQAGEWSHDDSPLARAPHTSRSIVGEWDRGYSRETGVFPAGIDPDKYWPPVGRIDNAYGDRNLVCACPPPEAFAD</sequence>
<evidence type="ECO:0000256" key="5">
    <source>
        <dbReference type="ARBA" id="ARBA00022898"/>
    </source>
</evidence>
<dbReference type="InterPro" id="IPR003437">
    <property type="entry name" value="GcvP"/>
</dbReference>
<name>A0A4R1BZ43_9ACTN</name>
<gene>
    <name evidence="8 12" type="primary">gcvP</name>
    <name evidence="12" type="ORF">EPD65_11090</name>
</gene>
<keyword evidence="6 8" id="KW-0560">Oxidoreductase</keyword>
<feature type="domain" description="Glycine cleavage system P-protein N-terminal" evidence="10">
    <location>
        <begin position="464"/>
        <end position="749"/>
    </location>
</feature>
<comment type="caution">
    <text evidence="12">The sequence shown here is derived from an EMBL/GenBank/DDBJ whole genome shotgun (WGS) entry which is preliminary data.</text>
</comment>
<dbReference type="AlphaFoldDB" id="A0A4R1BZ43"/>
<dbReference type="PANTHER" id="PTHR11773:SF1">
    <property type="entry name" value="GLYCINE DEHYDROGENASE (DECARBOXYLATING), MITOCHONDRIAL"/>
    <property type="match status" value="1"/>
</dbReference>
<dbReference type="PANTHER" id="PTHR11773">
    <property type="entry name" value="GLYCINE DEHYDROGENASE, DECARBOXYLATING"/>
    <property type="match status" value="1"/>
</dbReference>
<dbReference type="Gene3D" id="3.90.1150.10">
    <property type="entry name" value="Aspartate Aminotransferase, domain 1"/>
    <property type="match status" value="2"/>
</dbReference>
<dbReference type="InterPro" id="IPR049316">
    <property type="entry name" value="GDC-P_C"/>
</dbReference>
<evidence type="ECO:0000256" key="7">
    <source>
        <dbReference type="ARBA" id="ARBA00049026"/>
    </source>
</evidence>
<feature type="domain" description="Glycine dehydrogenase C-terminal" evidence="11">
    <location>
        <begin position="795"/>
        <end position="916"/>
    </location>
</feature>
<evidence type="ECO:0000256" key="1">
    <source>
        <dbReference type="ARBA" id="ARBA00001933"/>
    </source>
</evidence>
<keyword evidence="5 8" id="KW-0663">Pyridoxal phosphate</keyword>
<evidence type="ECO:0000313" key="12">
    <source>
        <dbReference type="EMBL" id="TCJ23400.1"/>
    </source>
</evidence>
<dbReference type="NCBIfam" id="TIGR00461">
    <property type="entry name" value="gcvP"/>
    <property type="match status" value="1"/>
</dbReference>
<dbReference type="InterPro" id="IPR015421">
    <property type="entry name" value="PyrdxlP-dep_Trfase_major"/>
</dbReference>
<evidence type="ECO:0000259" key="11">
    <source>
        <dbReference type="Pfam" id="PF21478"/>
    </source>
</evidence>
<dbReference type="GO" id="GO:0005960">
    <property type="term" value="C:glycine cleavage complex"/>
    <property type="evidence" value="ECO:0007669"/>
    <property type="project" value="TreeGrafter"/>
</dbReference>
<evidence type="ECO:0000313" key="13">
    <source>
        <dbReference type="Proteomes" id="UP000295453"/>
    </source>
</evidence>
<dbReference type="OrthoDB" id="9801272at2"/>
<comment type="cofactor">
    <cofactor evidence="1 8 9">
        <name>pyridoxal 5'-phosphate</name>
        <dbReference type="ChEBI" id="CHEBI:597326"/>
    </cofactor>
</comment>
<dbReference type="InterPro" id="IPR015422">
    <property type="entry name" value="PyrdxlP-dep_Trfase_small"/>
</dbReference>
<comment type="catalytic activity">
    <reaction evidence="7 8">
        <text>N(6)-[(R)-lipoyl]-L-lysyl-[glycine-cleavage complex H protein] + glycine + H(+) = N(6)-[(R)-S(8)-aminomethyldihydrolipoyl]-L-lysyl-[glycine-cleavage complex H protein] + CO2</text>
        <dbReference type="Rhea" id="RHEA:24304"/>
        <dbReference type="Rhea" id="RHEA-COMP:10494"/>
        <dbReference type="Rhea" id="RHEA-COMP:10495"/>
        <dbReference type="ChEBI" id="CHEBI:15378"/>
        <dbReference type="ChEBI" id="CHEBI:16526"/>
        <dbReference type="ChEBI" id="CHEBI:57305"/>
        <dbReference type="ChEBI" id="CHEBI:83099"/>
        <dbReference type="ChEBI" id="CHEBI:83143"/>
        <dbReference type="EC" id="1.4.4.2"/>
    </reaction>
</comment>
<dbReference type="GO" id="GO:0019464">
    <property type="term" value="P:glycine decarboxylation via glycine cleavage system"/>
    <property type="evidence" value="ECO:0007669"/>
    <property type="project" value="UniProtKB-UniRule"/>
</dbReference>
<evidence type="ECO:0000259" key="10">
    <source>
        <dbReference type="Pfam" id="PF02347"/>
    </source>
</evidence>
<dbReference type="FunFam" id="3.40.640.10:FF:000005">
    <property type="entry name" value="Glycine dehydrogenase (decarboxylating), mitochondrial"/>
    <property type="match status" value="1"/>
</dbReference>
<proteinExistence type="inferred from homology"/>
<dbReference type="GO" id="GO:0004375">
    <property type="term" value="F:glycine dehydrogenase (decarboxylating) activity"/>
    <property type="evidence" value="ECO:0007669"/>
    <property type="project" value="UniProtKB-EC"/>
</dbReference>
<evidence type="ECO:0000256" key="2">
    <source>
        <dbReference type="ARBA" id="ARBA00003788"/>
    </source>
</evidence>
<dbReference type="FunFam" id="3.90.1150.10:FF:000007">
    <property type="entry name" value="Glycine dehydrogenase (decarboxylating), mitochondrial"/>
    <property type="match status" value="1"/>
</dbReference>
<comment type="function">
    <text evidence="2 8">The glycine cleavage system catalyzes the degradation of glycine. The P protein binds the alpha-amino group of glycine through its pyridoxal phosphate cofactor; CO(2) is released and the remaining methylamine moiety is then transferred to the lipoamide cofactor of the H protein.</text>
</comment>
<dbReference type="InterPro" id="IPR020581">
    <property type="entry name" value="GDC_P"/>
</dbReference>
<evidence type="ECO:0000256" key="6">
    <source>
        <dbReference type="ARBA" id="ARBA00023002"/>
    </source>
</evidence>
<organism evidence="12 13">
    <name type="scientific">Nocardioides jejuensis</name>
    <dbReference type="NCBI Taxonomy" id="2502782"/>
    <lineage>
        <taxon>Bacteria</taxon>
        <taxon>Bacillati</taxon>
        <taxon>Actinomycetota</taxon>
        <taxon>Actinomycetes</taxon>
        <taxon>Propionibacteriales</taxon>
        <taxon>Nocardioidaceae</taxon>
        <taxon>Nocardioides</taxon>
    </lineage>
</organism>
<dbReference type="Proteomes" id="UP000295453">
    <property type="component" value="Unassembled WGS sequence"/>
</dbReference>
<dbReference type="Pfam" id="PF02347">
    <property type="entry name" value="GDC-P"/>
    <property type="match status" value="2"/>
</dbReference>
<dbReference type="Gene3D" id="3.40.640.10">
    <property type="entry name" value="Type I PLP-dependent aspartate aminotransferase-like (Major domain)"/>
    <property type="match status" value="2"/>
</dbReference>
<dbReference type="FunFam" id="3.40.640.10:FF:000007">
    <property type="entry name" value="glycine dehydrogenase (Decarboxylating), mitochondrial"/>
    <property type="match status" value="1"/>
</dbReference>
<accession>A0A4R1BZ43</accession>
<reference evidence="12 13" key="1">
    <citation type="submission" date="2019-03" db="EMBL/GenBank/DDBJ databases">
        <authorList>
            <person name="Kim M.K.M."/>
        </authorList>
    </citation>
    <scope>NUCLEOTIDE SEQUENCE [LARGE SCALE GENOMIC DNA]</scope>
    <source>
        <strain evidence="12 13">18JY15-6</strain>
    </source>
</reference>
<evidence type="ECO:0000256" key="4">
    <source>
        <dbReference type="ARBA" id="ARBA00011690"/>
    </source>
</evidence>
<dbReference type="NCBIfam" id="NF003346">
    <property type="entry name" value="PRK04366.1"/>
    <property type="match status" value="1"/>
</dbReference>
<evidence type="ECO:0000256" key="8">
    <source>
        <dbReference type="HAMAP-Rule" id="MF_00711"/>
    </source>
</evidence>
<comment type="subunit">
    <text evidence="4 8">The glycine cleavage system is composed of four proteins: P, T, L and H.</text>
</comment>
<dbReference type="InterPro" id="IPR015424">
    <property type="entry name" value="PyrdxlP-dep_Trfase"/>
</dbReference>
<dbReference type="GO" id="GO:0030170">
    <property type="term" value="F:pyridoxal phosphate binding"/>
    <property type="evidence" value="ECO:0007669"/>
    <property type="project" value="TreeGrafter"/>
</dbReference>
<dbReference type="SUPFAM" id="SSF53383">
    <property type="entry name" value="PLP-dependent transferases"/>
    <property type="match status" value="2"/>
</dbReference>
<protein>
    <recommendedName>
        <fullName evidence="8">Glycine dehydrogenase (decarboxylating)</fullName>
        <ecNumber evidence="8">1.4.4.2</ecNumber>
    </recommendedName>
    <alternativeName>
        <fullName evidence="8">Glycine cleavage system P-protein</fullName>
    </alternativeName>
    <alternativeName>
        <fullName evidence="8">Glycine decarboxylase</fullName>
    </alternativeName>
    <alternativeName>
        <fullName evidence="8">Glycine dehydrogenase (aminomethyl-transferring)</fullName>
    </alternativeName>
</protein>